<dbReference type="EMBL" id="ML977001">
    <property type="protein sequence ID" value="KAF1953853.1"/>
    <property type="molecule type" value="Genomic_DNA"/>
</dbReference>
<dbReference type="Proteomes" id="UP000800035">
    <property type="component" value="Unassembled WGS sequence"/>
</dbReference>
<gene>
    <name evidence="1" type="ORF">CC80DRAFT_131743</name>
</gene>
<name>A0A6A5TLU8_9PLEO</name>
<dbReference type="OrthoDB" id="3796310at2759"/>
<protein>
    <submittedName>
        <fullName evidence="1">Uncharacterized protein</fullName>
    </submittedName>
</protein>
<proteinExistence type="predicted"/>
<keyword evidence="2" id="KW-1185">Reference proteome</keyword>
<sequence>MDDPPPPYAATPTAAAPTAVMSPALTVSPGLWPSEHRCNSLWNTRALRQTSSVQFCRYMIEILGFAVNADFSLLNRALGQPVLTTSPPPTSILTPEERAELLRLSQLLPELLAKGSGRGTQWLSVRRCDREAIPNAIINPMRHLDISFSQRHFAIEIISGYSSHLCDGSKRSLSSISREKPPFYDFWRKLAFLGWFNLPLVMFSDEILAHALLMDKISLNDEVKIVLGEALERYRAEELGLGEYNIALDGHTYIGQRWWQLEKVLQIS</sequence>
<evidence type="ECO:0000313" key="2">
    <source>
        <dbReference type="Proteomes" id="UP000800035"/>
    </source>
</evidence>
<organism evidence="1 2">
    <name type="scientific">Byssothecium circinans</name>
    <dbReference type="NCBI Taxonomy" id="147558"/>
    <lineage>
        <taxon>Eukaryota</taxon>
        <taxon>Fungi</taxon>
        <taxon>Dikarya</taxon>
        <taxon>Ascomycota</taxon>
        <taxon>Pezizomycotina</taxon>
        <taxon>Dothideomycetes</taxon>
        <taxon>Pleosporomycetidae</taxon>
        <taxon>Pleosporales</taxon>
        <taxon>Massarineae</taxon>
        <taxon>Massarinaceae</taxon>
        <taxon>Byssothecium</taxon>
    </lineage>
</organism>
<evidence type="ECO:0000313" key="1">
    <source>
        <dbReference type="EMBL" id="KAF1953853.1"/>
    </source>
</evidence>
<dbReference type="AlphaFoldDB" id="A0A6A5TLU8"/>
<reference evidence="1" key="1">
    <citation type="journal article" date="2020" name="Stud. Mycol.">
        <title>101 Dothideomycetes genomes: a test case for predicting lifestyles and emergence of pathogens.</title>
        <authorList>
            <person name="Haridas S."/>
            <person name="Albert R."/>
            <person name="Binder M."/>
            <person name="Bloem J."/>
            <person name="Labutti K."/>
            <person name="Salamov A."/>
            <person name="Andreopoulos B."/>
            <person name="Baker S."/>
            <person name="Barry K."/>
            <person name="Bills G."/>
            <person name="Bluhm B."/>
            <person name="Cannon C."/>
            <person name="Castanera R."/>
            <person name="Culley D."/>
            <person name="Daum C."/>
            <person name="Ezra D."/>
            <person name="Gonzalez J."/>
            <person name="Henrissat B."/>
            <person name="Kuo A."/>
            <person name="Liang C."/>
            <person name="Lipzen A."/>
            <person name="Lutzoni F."/>
            <person name="Magnuson J."/>
            <person name="Mondo S."/>
            <person name="Nolan M."/>
            <person name="Ohm R."/>
            <person name="Pangilinan J."/>
            <person name="Park H.-J."/>
            <person name="Ramirez L."/>
            <person name="Alfaro M."/>
            <person name="Sun H."/>
            <person name="Tritt A."/>
            <person name="Yoshinaga Y."/>
            <person name="Zwiers L.-H."/>
            <person name="Turgeon B."/>
            <person name="Goodwin S."/>
            <person name="Spatafora J."/>
            <person name="Crous P."/>
            <person name="Grigoriev I."/>
        </authorList>
    </citation>
    <scope>NUCLEOTIDE SEQUENCE</scope>
    <source>
        <strain evidence="1">CBS 675.92</strain>
    </source>
</reference>
<accession>A0A6A5TLU8</accession>